<reference evidence="2 3" key="1">
    <citation type="submission" date="2012-09" db="EMBL/GenBank/DDBJ databases">
        <title>Genome Sequence of alkane-degrading Bacterium Alcanivorax sp. 521-1.</title>
        <authorList>
            <person name="Lai Q."/>
            <person name="Shao Z."/>
        </authorList>
    </citation>
    <scope>NUCLEOTIDE SEQUENCE [LARGE SCALE GENOMIC DNA]</scope>
    <source>
        <strain evidence="2 3">521-1</strain>
    </source>
</reference>
<dbReference type="Gene3D" id="3.10.129.10">
    <property type="entry name" value="Hotdog Thioesterase"/>
    <property type="match status" value="1"/>
</dbReference>
<keyword evidence="3" id="KW-1185">Reference proteome</keyword>
<proteinExistence type="predicted"/>
<feature type="domain" description="MaoC-like" evidence="1">
    <location>
        <begin position="24"/>
        <end position="114"/>
    </location>
</feature>
<gene>
    <name evidence="2" type="ORF">Y5W_03341</name>
</gene>
<dbReference type="RefSeq" id="WP_194866121.1">
    <property type="nucleotide sequence ID" value="NZ_ARXX01000072.1"/>
</dbReference>
<organism evidence="2 3">
    <name type="scientific">Alloalcanivorax profundimaris</name>
    <dbReference type="NCBI Taxonomy" id="2735259"/>
    <lineage>
        <taxon>Bacteria</taxon>
        <taxon>Pseudomonadati</taxon>
        <taxon>Pseudomonadota</taxon>
        <taxon>Gammaproteobacteria</taxon>
        <taxon>Oceanospirillales</taxon>
        <taxon>Alcanivoracaceae</taxon>
        <taxon>Alloalcanivorax</taxon>
    </lineage>
</organism>
<evidence type="ECO:0000313" key="2">
    <source>
        <dbReference type="EMBL" id="MBF5058047.1"/>
    </source>
</evidence>
<dbReference type="InterPro" id="IPR002539">
    <property type="entry name" value="MaoC-like_dom"/>
</dbReference>
<dbReference type="Proteomes" id="UP000662703">
    <property type="component" value="Unassembled WGS sequence"/>
</dbReference>
<name>A0ABS0AVA7_9GAMM</name>
<dbReference type="Pfam" id="PF01575">
    <property type="entry name" value="MaoC_dehydratas"/>
    <property type="match status" value="1"/>
</dbReference>
<dbReference type="EMBL" id="ARXX01000072">
    <property type="protein sequence ID" value="MBF5058047.1"/>
    <property type="molecule type" value="Genomic_DNA"/>
</dbReference>
<evidence type="ECO:0000259" key="1">
    <source>
        <dbReference type="Pfam" id="PF01575"/>
    </source>
</evidence>
<dbReference type="SUPFAM" id="SSF54637">
    <property type="entry name" value="Thioesterase/thiol ester dehydrase-isomerase"/>
    <property type="match status" value="1"/>
</dbReference>
<dbReference type="CDD" id="cd03441">
    <property type="entry name" value="R_hydratase_like"/>
    <property type="match status" value="1"/>
</dbReference>
<sequence length="147" mass="15798">MKAPAFKEVNVGDVLPDFKQFYGQDAIDHYAVASFDMNPVHTNPAWSSRAQVFGMPETVGHGMMTASTMVTAVTTAWGAMTGTGGFVKFVHAKFTKPVKVGSTVTTKAKVKKKHFHGPGKDYVTILVEAFDDSGDLIGLAEVGYNLP</sequence>
<comment type="caution">
    <text evidence="2">The sequence shown here is derived from an EMBL/GenBank/DDBJ whole genome shotgun (WGS) entry which is preliminary data.</text>
</comment>
<accession>A0ABS0AVA7</accession>
<protein>
    <submittedName>
        <fullName evidence="2">Fatty acid synthase subunit beta</fullName>
    </submittedName>
</protein>
<dbReference type="InterPro" id="IPR029069">
    <property type="entry name" value="HotDog_dom_sf"/>
</dbReference>
<evidence type="ECO:0000313" key="3">
    <source>
        <dbReference type="Proteomes" id="UP000662703"/>
    </source>
</evidence>